<comment type="subcellular location">
    <subcellularLocation>
        <location evidence="10">Cytoplasm</location>
    </subcellularLocation>
</comment>
<dbReference type="Pfam" id="PF00117">
    <property type="entry name" value="GATase"/>
    <property type="match status" value="1"/>
</dbReference>
<dbReference type="InterPro" id="IPR017926">
    <property type="entry name" value="GATASE"/>
</dbReference>
<feature type="active site" evidence="10">
    <location>
        <position position="186"/>
    </location>
</feature>
<evidence type="ECO:0000256" key="4">
    <source>
        <dbReference type="ARBA" id="ARBA00022801"/>
    </source>
</evidence>
<dbReference type="Gene3D" id="3.40.50.880">
    <property type="match status" value="1"/>
</dbReference>
<evidence type="ECO:0000256" key="8">
    <source>
        <dbReference type="ARBA" id="ARBA00047838"/>
    </source>
</evidence>
<dbReference type="EC" id="4.3.2.10" evidence="10"/>
<dbReference type="EC" id="3.5.1.2" evidence="10"/>
<dbReference type="PRINTS" id="PR00096">
    <property type="entry name" value="GATASE"/>
</dbReference>
<dbReference type="HAMAP" id="MF_00278">
    <property type="entry name" value="HisH"/>
    <property type="match status" value="1"/>
</dbReference>
<keyword evidence="10" id="KW-0963">Cytoplasm</keyword>
<evidence type="ECO:0000259" key="11">
    <source>
        <dbReference type="Pfam" id="PF00117"/>
    </source>
</evidence>
<organism evidence="12 13">
    <name type="scientific">Flavihumibacter fluminis</name>
    <dbReference type="NCBI Taxonomy" id="2909236"/>
    <lineage>
        <taxon>Bacteria</taxon>
        <taxon>Pseudomonadati</taxon>
        <taxon>Bacteroidota</taxon>
        <taxon>Chitinophagia</taxon>
        <taxon>Chitinophagales</taxon>
        <taxon>Chitinophagaceae</taxon>
        <taxon>Flavihumibacter</taxon>
    </lineage>
</organism>
<dbReference type="Proteomes" id="UP001200145">
    <property type="component" value="Unassembled WGS sequence"/>
</dbReference>
<keyword evidence="6 10" id="KW-0368">Histidine biosynthesis</keyword>
<evidence type="ECO:0000256" key="10">
    <source>
        <dbReference type="HAMAP-Rule" id="MF_00278"/>
    </source>
</evidence>
<evidence type="ECO:0000256" key="5">
    <source>
        <dbReference type="ARBA" id="ARBA00022962"/>
    </source>
</evidence>
<keyword evidence="4 10" id="KW-0378">Hydrolase</keyword>
<dbReference type="PANTHER" id="PTHR42701">
    <property type="entry name" value="IMIDAZOLE GLYCEROL PHOSPHATE SYNTHASE SUBUNIT HISH"/>
    <property type="match status" value="1"/>
</dbReference>
<comment type="catalytic activity">
    <reaction evidence="9 10">
        <text>L-glutamine + H2O = L-glutamate + NH4(+)</text>
        <dbReference type="Rhea" id="RHEA:15889"/>
        <dbReference type="ChEBI" id="CHEBI:15377"/>
        <dbReference type="ChEBI" id="CHEBI:28938"/>
        <dbReference type="ChEBI" id="CHEBI:29985"/>
        <dbReference type="ChEBI" id="CHEBI:58359"/>
        <dbReference type="EC" id="3.5.1.2"/>
    </reaction>
</comment>
<dbReference type="InterPro" id="IPR010139">
    <property type="entry name" value="Imidazole-glycPsynth_HisH"/>
</dbReference>
<evidence type="ECO:0000256" key="1">
    <source>
        <dbReference type="ARBA" id="ARBA00005091"/>
    </source>
</evidence>
<dbReference type="PROSITE" id="PS51273">
    <property type="entry name" value="GATASE_TYPE_1"/>
    <property type="match status" value="1"/>
</dbReference>
<evidence type="ECO:0000256" key="3">
    <source>
        <dbReference type="ARBA" id="ARBA00022605"/>
    </source>
</evidence>
<reference evidence="12 13" key="1">
    <citation type="submission" date="2022-01" db="EMBL/GenBank/DDBJ databases">
        <title>Flavihumibacter sp. nov., isolated from sediment of a river.</title>
        <authorList>
            <person name="Liu H."/>
        </authorList>
    </citation>
    <scope>NUCLEOTIDE SEQUENCE [LARGE SCALE GENOMIC DNA]</scope>
    <source>
        <strain evidence="12 13">RY-1</strain>
    </source>
</reference>
<dbReference type="NCBIfam" id="TIGR01855">
    <property type="entry name" value="IMP_synth_hisH"/>
    <property type="match status" value="1"/>
</dbReference>
<dbReference type="CDD" id="cd01748">
    <property type="entry name" value="GATase1_IGP_Synthase"/>
    <property type="match status" value="1"/>
</dbReference>
<protein>
    <recommendedName>
        <fullName evidence="10">Imidazole glycerol phosphate synthase subunit HisH</fullName>
        <ecNumber evidence="10">4.3.2.10</ecNumber>
    </recommendedName>
    <alternativeName>
        <fullName evidence="10">IGP synthase glutaminase subunit</fullName>
        <ecNumber evidence="10">3.5.1.2</ecNumber>
    </alternativeName>
    <alternativeName>
        <fullName evidence="10">IGP synthase subunit HisH</fullName>
    </alternativeName>
    <alternativeName>
        <fullName evidence="10">ImGP synthase subunit HisH</fullName>
        <shortName evidence="10">IGPS subunit HisH</shortName>
    </alternativeName>
</protein>
<proteinExistence type="inferred from homology"/>
<sequence>MEIAIVKYNAGNIQSVLYALERIGATATVTDDLDVLRKADKIIFPGVGEASTAMQYLRERKLDQLIKELQQPVLGICLGMQLMCTHSAENDTVCLGIFEEYVQSFHSLKAGLPEAEQHNYKIPQMGWNTITDLRTPLFEGVPENSYCYFVHGYYAAIGPDTIATTDYLKPYSSALHRNNFYGVQFHPEKSAGVGEQILKNFIEKI</sequence>
<keyword evidence="5 10" id="KW-0315">Glutamine amidotransferase</keyword>
<comment type="catalytic activity">
    <reaction evidence="8 10">
        <text>5-[(5-phospho-1-deoxy-D-ribulos-1-ylimino)methylamino]-1-(5-phospho-beta-D-ribosyl)imidazole-4-carboxamide + L-glutamine = D-erythro-1-(imidazol-4-yl)glycerol 3-phosphate + 5-amino-1-(5-phospho-beta-D-ribosyl)imidazole-4-carboxamide + L-glutamate + H(+)</text>
        <dbReference type="Rhea" id="RHEA:24793"/>
        <dbReference type="ChEBI" id="CHEBI:15378"/>
        <dbReference type="ChEBI" id="CHEBI:29985"/>
        <dbReference type="ChEBI" id="CHEBI:58278"/>
        <dbReference type="ChEBI" id="CHEBI:58359"/>
        <dbReference type="ChEBI" id="CHEBI:58475"/>
        <dbReference type="ChEBI" id="CHEBI:58525"/>
        <dbReference type="EC" id="4.3.2.10"/>
    </reaction>
</comment>
<evidence type="ECO:0000256" key="2">
    <source>
        <dbReference type="ARBA" id="ARBA00011152"/>
    </source>
</evidence>
<evidence type="ECO:0000256" key="9">
    <source>
        <dbReference type="ARBA" id="ARBA00049534"/>
    </source>
</evidence>
<dbReference type="PANTHER" id="PTHR42701:SF1">
    <property type="entry name" value="IMIDAZOLE GLYCEROL PHOSPHATE SYNTHASE SUBUNIT HISH"/>
    <property type="match status" value="1"/>
</dbReference>
<evidence type="ECO:0000313" key="12">
    <source>
        <dbReference type="EMBL" id="MCF1713460.1"/>
    </source>
</evidence>
<dbReference type="GO" id="GO:0016829">
    <property type="term" value="F:lyase activity"/>
    <property type="evidence" value="ECO:0007669"/>
    <property type="project" value="UniProtKB-KW"/>
</dbReference>
<dbReference type="RefSeq" id="WP_234863990.1">
    <property type="nucleotide sequence ID" value="NZ_JAKEVY010000001.1"/>
</dbReference>
<evidence type="ECO:0000313" key="13">
    <source>
        <dbReference type="Proteomes" id="UP001200145"/>
    </source>
</evidence>
<accession>A0ABS9BDT4</accession>
<comment type="caution">
    <text evidence="12">The sequence shown here is derived from an EMBL/GenBank/DDBJ whole genome shotgun (WGS) entry which is preliminary data.</text>
</comment>
<comment type="pathway">
    <text evidence="1 10">Amino-acid biosynthesis; L-histidine biosynthesis; L-histidine from 5-phospho-alpha-D-ribose 1-diphosphate: step 5/9.</text>
</comment>
<keyword evidence="13" id="KW-1185">Reference proteome</keyword>
<name>A0ABS9BDT4_9BACT</name>
<comment type="function">
    <text evidence="10">IGPS catalyzes the conversion of PRFAR and glutamine to IGP, AICAR and glutamate. The HisH subunit catalyzes the hydrolysis of glutamine to glutamate and ammonia as part of the synthesis of IGP and AICAR. The resulting ammonia molecule is channeled to the active site of HisF.</text>
</comment>
<keyword evidence="7 10" id="KW-0456">Lyase</keyword>
<feature type="active site" description="Nucleophile" evidence="10">
    <location>
        <position position="77"/>
    </location>
</feature>
<feature type="active site" evidence="10">
    <location>
        <position position="188"/>
    </location>
</feature>
<evidence type="ECO:0000256" key="7">
    <source>
        <dbReference type="ARBA" id="ARBA00023239"/>
    </source>
</evidence>
<dbReference type="EMBL" id="JAKEVY010000001">
    <property type="protein sequence ID" value="MCF1713460.1"/>
    <property type="molecule type" value="Genomic_DNA"/>
</dbReference>
<comment type="subunit">
    <text evidence="2 10">Heterodimer of HisH and HisF.</text>
</comment>
<dbReference type="InterPro" id="IPR029062">
    <property type="entry name" value="Class_I_gatase-like"/>
</dbReference>
<keyword evidence="3 10" id="KW-0028">Amino-acid biosynthesis</keyword>
<dbReference type="SUPFAM" id="SSF52317">
    <property type="entry name" value="Class I glutamine amidotransferase-like"/>
    <property type="match status" value="1"/>
</dbReference>
<dbReference type="PIRSF" id="PIRSF000495">
    <property type="entry name" value="Amidotransf_hisH"/>
    <property type="match status" value="1"/>
</dbReference>
<feature type="domain" description="Glutamine amidotransferase" evidence="11">
    <location>
        <begin position="12"/>
        <end position="203"/>
    </location>
</feature>
<evidence type="ECO:0000256" key="6">
    <source>
        <dbReference type="ARBA" id="ARBA00023102"/>
    </source>
</evidence>
<gene>
    <name evidence="10 12" type="primary">hisH</name>
    <name evidence="12" type="ORF">L0U88_02310</name>
</gene>